<accession>A0A409VQS8</accession>
<gene>
    <name evidence="2" type="ORF">CVT26_003378</name>
</gene>
<feature type="compositionally biased region" description="Polar residues" evidence="1">
    <location>
        <begin position="197"/>
        <end position="207"/>
    </location>
</feature>
<feature type="compositionally biased region" description="Low complexity" evidence="1">
    <location>
        <begin position="165"/>
        <end position="177"/>
    </location>
</feature>
<feature type="region of interest" description="Disordered" evidence="1">
    <location>
        <begin position="162"/>
        <end position="207"/>
    </location>
</feature>
<comment type="caution">
    <text evidence="2">The sequence shown here is derived from an EMBL/GenBank/DDBJ whole genome shotgun (WGS) entry which is preliminary data.</text>
</comment>
<keyword evidence="3" id="KW-1185">Reference proteome</keyword>
<organism evidence="2 3">
    <name type="scientific">Gymnopilus dilepis</name>
    <dbReference type="NCBI Taxonomy" id="231916"/>
    <lineage>
        <taxon>Eukaryota</taxon>
        <taxon>Fungi</taxon>
        <taxon>Dikarya</taxon>
        <taxon>Basidiomycota</taxon>
        <taxon>Agaricomycotina</taxon>
        <taxon>Agaricomycetes</taxon>
        <taxon>Agaricomycetidae</taxon>
        <taxon>Agaricales</taxon>
        <taxon>Agaricineae</taxon>
        <taxon>Hymenogastraceae</taxon>
        <taxon>Gymnopilus</taxon>
    </lineage>
</organism>
<feature type="region of interest" description="Disordered" evidence="1">
    <location>
        <begin position="1"/>
        <end position="63"/>
    </location>
</feature>
<evidence type="ECO:0000313" key="3">
    <source>
        <dbReference type="Proteomes" id="UP000284706"/>
    </source>
</evidence>
<evidence type="ECO:0000313" key="2">
    <source>
        <dbReference type="EMBL" id="PPQ68589.1"/>
    </source>
</evidence>
<dbReference type="AlphaFoldDB" id="A0A409VQS8"/>
<reference evidence="2 3" key="1">
    <citation type="journal article" date="2018" name="Evol. Lett.">
        <title>Horizontal gene cluster transfer increased hallucinogenic mushroom diversity.</title>
        <authorList>
            <person name="Reynolds H.T."/>
            <person name="Vijayakumar V."/>
            <person name="Gluck-Thaler E."/>
            <person name="Korotkin H.B."/>
            <person name="Matheny P.B."/>
            <person name="Slot J.C."/>
        </authorList>
    </citation>
    <scope>NUCLEOTIDE SEQUENCE [LARGE SCALE GENOMIC DNA]</scope>
    <source>
        <strain evidence="2 3">SRW20</strain>
    </source>
</reference>
<feature type="compositionally biased region" description="Polar residues" evidence="1">
    <location>
        <begin position="1"/>
        <end position="31"/>
    </location>
</feature>
<dbReference type="EMBL" id="NHYE01005592">
    <property type="protein sequence ID" value="PPQ68589.1"/>
    <property type="molecule type" value="Genomic_DNA"/>
</dbReference>
<dbReference type="InParanoid" id="A0A409VQS8"/>
<protein>
    <submittedName>
        <fullName evidence="2">Uncharacterized protein</fullName>
    </submittedName>
</protein>
<proteinExistence type="predicted"/>
<dbReference type="OrthoDB" id="3263613at2759"/>
<sequence length="338" mass="36268">MPRILRSSSAQNSPVRSNSERSVNSTPSTTPRKAPSCTKCGRLRAGHPRSGCPYTDTPVDENGRKATPLVKQLSNALESLTITNGVRVVDDDQDVKNAPTVRSPLGRSDSIVSLGSSATEVAAVLLQDGEGSNSGAENKETPRVVHWQDYLNNRPSRIMPCTLIPLSPDNSFSSSRSSPPPNLKEEPISEPDPVPTNLGNASSHVSFASTEPNALTRTMSQDERDAFVAKLSEDASTSIYVVPRENLDYLINRAESLNFSTHFGLQEDEDDPQALLILARNQQNVDNLLNRIYHADKEACRKNPVSAKDGSSALRTAVGAVGYAVVGAAATFGVLAFA</sequence>
<dbReference type="Proteomes" id="UP000284706">
    <property type="component" value="Unassembled WGS sequence"/>
</dbReference>
<name>A0A409VQS8_9AGAR</name>
<evidence type="ECO:0000256" key="1">
    <source>
        <dbReference type="SAM" id="MobiDB-lite"/>
    </source>
</evidence>